<keyword evidence="2" id="KW-0805">Transcription regulation</keyword>
<keyword evidence="3" id="KW-0238">DNA-binding</keyword>
<reference evidence="8 9" key="1">
    <citation type="journal article" date="2013" name="Nat. Genet.">
        <title>The high-quality draft genome of peach (Prunus persica) identifies unique patterns of genetic diversity, domestication and genome evolution.</title>
        <authorList>
            <consortium name="International Peach Genome Initiative"/>
            <person name="Verde I."/>
            <person name="Abbott A.G."/>
            <person name="Scalabrin S."/>
            <person name="Jung S."/>
            <person name="Shu S."/>
            <person name="Marroni F."/>
            <person name="Zhebentyayeva T."/>
            <person name="Dettori M.T."/>
            <person name="Grimwood J."/>
            <person name="Cattonaro F."/>
            <person name="Zuccolo A."/>
            <person name="Rossini L."/>
            <person name="Jenkins J."/>
            <person name="Vendramin E."/>
            <person name="Meisel L.A."/>
            <person name="Decroocq V."/>
            <person name="Sosinski B."/>
            <person name="Prochnik S."/>
            <person name="Mitros T."/>
            <person name="Policriti A."/>
            <person name="Cipriani G."/>
            <person name="Dondini L."/>
            <person name="Ficklin S."/>
            <person name="Goodstein D.M."/>
            <person name="Xuan P."/>
            <person name="Del Fabbro C."/>
            <person name="Aramini V."/>
            <person name="Copetti D."/>
            <person name="Gonzalez S."/>
            <person name="Horner D.S."/>
            <person name="Falchi R."/>
            <person name="Lucas S."/>
            <person name="Mica E."/>
            <person name="Maldonado J."/>
            <person name="Lazzari B."/>
            <person name="Bielenberg D."/>
            <person name="Pirona R."/>
            <person name="Miculan M."/>
            <person name="Barakat A."/>
            <person name="Testolin R."/>
            <person name="Stella A."/>
            <person name="Tartarini S."/>
            <person name="Tonutti P."/>
            <person name="Arus P."/>
            <person name="Orellana A."/>
            <person name="Wells C."/>
            <person name="Main D."/>
            <person name="Vizzotto G."/>
            <person name="Silva H."/>
            <person name="Salamini F."/>
            <person name="Schmutz J."/>
            <person name="Morgante M."/>
            <person name="Rokhsar D.S."/>
        </authorList>
    </citation>
    <scope>NUCLEOTIDE SEQUENCE [LARGE SCALE GENOMIC DNA]</scope>
    <source>
        <strain evidence="9">cv. Nemared</strain>
    </source>
</reference>
<evidence type="ECO:0000256" key="2">
    <source>
        <dbReference type="ARBA" id="ARBA00023015"/>
    </source>
</evidence>
<accession>M5WUU3</accession>
<dbReference type="eggNOG" id="ENOG502QPRM">
    <property type="taxonomic scope" value="Eukaryota"/>
</dbReference>
<dbReference type="PANTHER" id="PTHR32096:SF36">
    <property type="entry name" value="WRKY TRANSCRIPTION FACTOR 41-RELATED"/>
    <property type="match status" value="1"/>
</dbReference>
<feature type="region of interest" description="Disordered" evidence="7">
    <location>
        <begin position="188"/>
        <end position="230"/>
    </location>
</feature>
<dbReference type="GO" id="GO:0010150">
    <property type="term" value="P:leaf senescence"/>
    <property type="evidence" value="ECO:0007669"/>
    <property type="project" value="UniProtKB-ARBA"/>
</dbReference>
<dbReference type="FunFam" id="2.20.25.80:FF:000009">
    <property type="entry name" value="WRKY transcription factor 53"/>
    <property type="match status" value="1"/>
</dbReference>
<dbReference type="SMART" id="SM00774">
    <property type="entry name" value="WRKY"/>
    <property type="match status" value="1"/>
</dbReference>
<evidence type="ECO:0000313" key="8">
    <source>
        <dbReference type="EMBL" id="ONI07390.1"/>
    </source>
</evidence>
<evidence type="ECO:0000256" key="3">
    <source>
        <dbReference type="ARBA" id="ARBA00023125"/>
    </source>
</evidence>
<dbReference type="EMBL" id="CM007655">
    <property type="protein sequence ID" value="ONI07390.1"/>
    <property type="molecule type" value="Genomic_DNA"/>
</dbReference>
<comment type="subcellular location">
    <subcellularLocation>
        <location evidence="1">Nucleus</location>
    </subcellularLocation>
</comment>
<dbReference type="SMR" id="M5WUU3"/>
<dbReference type="InterPro" id="IPR036576">
    <property type="entry name" value="WRKY_dom_sf"/>
</dbReference>
<dbReference type="GO" id="GO:0042542">
    <property type="term" value="P:response to hydrogen peroxide"/>
    <property type="evidence" value="ECO:0007669"/>
    <property type="project" value="UniProtKB-ARBA"/>
</dbReference>
<dbReference type="OMA" id="FRNTQGC"/>
<keyword evidence="9" id="KW-1185">Reference proteome</keyword>
<dbReference type="GO" id="GO:0009751">
    <property type="term" value="P:response to salicylic acid"/>
    <property type="evidence" value="ECO:0007669"/>
    <property type="project" value="UniProtKB-ARBA"/>
</dbReference>
<dbReference type="Gramene" id="ONI07390">
    <property type="protein sequence ID" value="ONI07390"/>
    <property type="gene ID" value="PRUPE_5G117000"/>
</dbReference>
<feature type="compositionally biased region" description="Polar residues" evidence="7">
    <location>
        <begin position="215"/>
        <end position="230"/>
    </location>
</feature>
<gene>
    <name evidence="8" type="ORF">PRUPE_5G117000</name>
</gene>
<evidence type="ECO:0000256" key="4">
    <source>
        <dbReference type="ARBA" id="ARBA00023163"/>
    </source>
</evidence>
<dbReference type="SUPFAM" id="SSF118290">
    <property type="entry name" value="WRKY DNA-binding domain"/>
    <property type="match status" value="1"/>
</dbReference>
<keyword evidence="4" id="KW-0804">Transcription</keyword>
<dbReference type="GO" id="GO:0010193">
    <property type="term" value="P:response to ozone"/>
    <property type="evidence" value="ECO:0007669"/>
    <property type="project" value="UniProtKB-ARBA"/>
</dbReference>
<dbReference type="HOGENOM" id="CLU_058534_0_0_1"/>
<dbReference type="PANTHER" id="PTHR32096">
    <property type="entry name" value="WRKY TRANSCRIPTION FACTOR 30-RELATED-RELATED"/>
    <property type="match status" value="1"/>
</dbReference>
<dbReference type="Pfam" id="PF03106">
    <property type="entry name" value="WRKY"/>
    <property type="match status" value="1"/>
</dbReference>
<evidence type="ECO:0000256" key="5">
    <source>
        <dbReference type="ARBA" id="ARBA00023242"/>
    </source>
</evidence>
<dbReference type="GO" id="GO:0005634">
    <property type="term" value="C:nucleus"/>
    <property type="evidence" value="ECO:0007669"/>
    <property type="project" value="UniProtKB-SubCell"/>
</dbReference>
<dbReference type="GO" id="GO:0043565">
    <property type="term" value="F:sequence-specific DNA binding"/>
    <property type="evidence" value="ECO:0007669"/>
    <property type="project" value="InterPro"/>
</dbReference>
<dbReference type="Proteomes" id="UP000006882">
    <property type="component" value="Chromosome G5"/>
</dbReference>
<dbReference type="AlphaFoldDB" id="M5WUU3"/>
<dbReference type="Gene3D" id="2.20.25.80">
    <property type="entry name" value="WRKY domain"/>
    <property type="match status" value="1"/>
</dbReference>
<name>M5WUU3_PRUPE</name>
<evidence type="ECO:0000256" key="6">
    <source>
        <dbReference type="ARBA" id="ARBA00060850"/>
    </source>
</evidence>
<evidence type="ECO:0000256" key="1">
    <source>
        <dbReference type="ARBA" id="ARBA00004123"/>
    </source>
</evidence>
<dbReference type="PROSITE" id="PS50811">
    <property type="entry name" value="WRKY"/>
    <property type="match status" value="1"/>
</dbReference>
<evidence type="ECO:0000256" key="7">
    <source>
        <dbReference type="SAM" id="MobiDB-lite"/>
    </source>
</evidence>
<protein>
    <submittedName>
        <fullName evidence="8">Uncharacterized protein</fullName>
    </submittedName>
</protein>
<proteinExistence type="inferred from homology"/>
<dbReference type="InterPro" id="IPR003657">
    <property type="entry name" value="WRKY_dom"/>
</dbReference>
<organism evidence="8 9">
    <name type="scientific">Prunus persica</name>
    <name type="common">Peach</name>
    <name type="synonym">Amygdalus persica</name>
    <dbReference type="NCBI Taxonomy" id="3760"/>
    <lineage>
        <taxon>Eukaryota</taxon>
        <taxon>Viridiplantae</taxon>
        <taxon>Streptophyta</taxon>
        <taxon>Embryophyta</taxon>
        <taxon>Tracheophyta</taxon>
        <taxon>Spermatophyta</taxon>
        <taxon>Magnoliopsida</taxon>
        <taxon>eudicotyledons</taxon>
        <taxon>Gunneridae</taxon>
        <taxon>Pentapetalae</taxon>
        <taxon>rosids</taxon>
        <taxon>fabids</taxon>
        <taxon>Rosales</taxon>
        <taxon>Rosaceae</taxon>
        <taxon>Amygdaloideae</taxon>
        <taxon>Amygdaleae</taxon>
        <taxon>Prunus</taxon>
    </lineage>
</organism>
<evidence type="ECO:0000313" key="9">
    <source>
        <dbReference type="Proteomes" id="UP000006882"/>
    </source>
</evidence>
<keyword evidence="5" id="KW-0539">Nucleus</keyword>
<dbReference type="GO" id="GO:0003700">
    <property type="term" value="F:DNA-binding transcription factor activity"/>
    <property type="evidence" value="ECO:0007669"/>
    <property type="project" value="InterPro"/>
</dbReference>
<comment type="similarity">
    <text evidence="6">Belongs to the WRKY group III family.</text>
</comment>
<dbReference type="InterPro" id="IPR044810">
    <property type="entry name" value="WRKY_plant"/>
</dbReference>
<sequence length="326" mass="36514">MDSSKSWEHKSLLTEIIEGMELAKQLRLSLSAASSSDTRQFLVQRILSSYEKALLILNFSGPAQSTAGAIASVPESLVSAYAGPCFDDYNKSPKDHQDLTDVSKKRKIMAKWTDHVMRVSSENGIEGPHEDGHSWRKYGQKDILGAKHPRSYYRCTYRNTQSCYATKQVQRSDEDPTIFEITYKGKHTCSHGSNSVLPPPSPEQQEQKRNKQNNTSHQQQSQGIQMSFPTNLRVDTKFLEDRENMASPFSFTSTSFGSAGESNYYLMPPSQMRNIAGNEQLSECGLTEIISANNSSTNSPIPEMDFPLEPVEIEPNFPFDTTGIFS</sequence>